<dbReference type="Proteomes" id="UP000002573">
    <property type="component" value="Chromosome"/>
</dbReference>
<protein>
    <submittedName>
        <fullName evidence="9">Rhomboid family protein</fullName>
    </submittedName>
</protein>
<dbReference type="KEGG" id="shc:Shell_0048"/>
<dbReference type="MEROPS" id="S54.027"/>
<feature type="transmembrane region" description="Helical" evidence="7">
    <location>
        <begin position="207"/>
        <end position="237"/>
    </location>
</feature>
<feature type="transmembrane region" description="Helical" evidence="7">
    <location>
        <begin position="144"/>
        <end position="168"/>
    </location>
</feature>
<dbReference type="PANTHER" id="PTHR43731:SF14">
    <property type="entry name" value="PRESENILIN-ASSOCIATED RHOMBOID-LIKE PROTEIN, MITOCHONDRIAL"/>
    <property type="match status" value="1"/>
</dbReference>
<reference evidence="10" key="1">
    <citation type="submission" date="2010-05" db="EMBL/GenBank/DDBJ databases">
        <title>Complete sequence of Staphylothermus hellenicus DSM 12710.</title>
        <authorList>
            <consortium name="US DOE Joint Genome Institute"/>
            <person name="Lucas S."/>
            <person name="Copeland A."/>
            <person name="Lapidus A."/>
            <person name="Cheng J.-F."/>
            <person name="Bruce D."/>
            <person name="Goodwin L."/>
            <person name="Pitluck S."/>
            <person name="Davenport K."/>
            <person name="Detter J.C."/>
            <person name="Han C."/>
            <person name="Tapia R."/>
            <person name="Larimer F."/>
            <person name="Land M."/>
            <person name="Hauser L."/>
            <person name="Kyrpides N."/>
            <person name="Mikhailova N."/>
            <person name="Anderson I.J."/>
            <person name="Woyke T."/>
        </authorList>
    </citation>
    <scope>NUCLEOTIDE SEQUENCE [LARGE SCALE GENOMIC DNA]</scope>
    <source>
        <strain evidence="10">DSM 12710 / JCM 10830 / BK20S6-10-b1 / P8</strain>
    </source>
</reference>
<evidence type="ECO:0000313" key="9">
    <source>
        <dbReference type="EMBL" id="ADI31198.1"/>
    </source>
</evidence>
<keyword evidence="10" id="KW-1185">Reference proteome</keyword>
<keyword evidence="5 7" id="KW-1133">Transmembrane helix</keyword>
<dbReference type="GO" id="GO:0004252">
    <property type="term" value="F:serine-type endopeptidase activity"/>
    <property type="evidence" value="ECO:0007669"/>
    <property type="project" value="InterPro"/>
</dbReference>
<evidence type="ECO:0000256" key="4">
    <source>
        <dbReference type="ARBA" id="ARBA00022801"/>
    </source>
</evidence>
<dbReference type="eggNOG" id="arCOG01768">
    <property type="taxonomic scope" value="Archaea"/>
</dbReference>
<comment type="similarity">
    <text evidence="2">Belongs to the peptidase S54 family.</text>
</comment>
<feature type="transmembrane region" description="Helical" evidence="7">
    <location>
        <begin position="111"/>
        <end position="132"/>
    </location>
</feature>
<dbReference type="Gene3D" id="1.20.1540.10">
    <property type="entry name" value="Rhomboid-like"/>
    <property type="match status" value="1"/>
</dbReference>
<feature type="transmembrane region" description="Helical" evidence="7">
    <location>
        <begin position="180"/>
        <end position="201"/>
    </location>
</feature>
<keyword evidence="3 7" id="KW-0812">Transmembrane</keyword>
<keyword evidence="4" id="KW-0378">Hydrolase</keyword>
<accession>D7DAK1</accession>
<gene>
    <name evidence="9" type="ordered locus">Shell_0048</name>
</gene>
<evidence type="ECO:0000259" key="8">
    <source>
        <dbReference type="Pfam" id="PF01694"/>
    </source>
</evidence>
<name>D7DAK1_STAHD</name>
<dbReference type="Pfam" id="PF01694">
    <property type="entry name" value="Rhomboid"/>
    <property type="match status" value="1"/>
</dbReference>
<evidence type="ECO:0000256" key="3">
    <source>
        <dbReference type="ARBA" id="ARBA00022692"/>
    </source>
</evidence>
<dbReference type="InterPro" id="IPR050925">
    <property type="entry name" value="Rhomboid_protease_S54"/>
</dbReference>
<feature type="domain" description="Peptidase S54 rhomboid" evidence="8">
    <location>
        <begin position="69"/>
        <end position="236"/>
    </location>
</feature>
<dbReference type="EMBL" id="CP002051">
    <property type="protein sequence ID" value="ADI31198.1"/>
    <property type="molecule type" value="Genomic_DNA"/>
</dbReference>
<dbReference type="PANTHER" id="PTHR43731">
    <property type="entry name" value="RHOMBOID PROTEASE"/>
    <property type="match status" value="1"/>
</dbReference>
<comment type="subcellular location">
    <subcellularLocation>
        <location evidence="1">Membrane</location>
        <topology evidence="1">Multi-pass membrane protein</topology>
    </subcellularLocation>
</comment>
<dbReference type="AlphaFoldDB" id="D7DAK1"/>
<feature type="transmembrane region" description="Helical" evidence="7">
    <location>
        <begin position="21"/>
        <end position="39"/>
    </location>
</feature>
<dbReference type="STRING" id="591019.Shell_0048"/>
<reference evidence="9 10" key="2">
    <citation type="journal article" date="2011" name="Stand. Genomic Sci.">
        <title>Complete genome sequence of Staphylothermus hellenicus P8.</title>
        <authorList>
            <person name="Anderson I."/>
            <person name="Wirth R."/>
            <person name="Lucas S."/>
            <person name="Copeland A."/>
            <person name="Lapidus A."/>
            <person name="Cheng J.F."/>
            <person name="Goodwin L."/>
            <person name="Pitluck S."/>
            <person name="Davenport K."/>
            <person name="Detter J.C."/>
            <person name="Han C."/>
            <person name="Tapia R."/>
            <person name="Land M."/>
            <person name="Hauser L."/>
            <person name="Pati A."/>
            <person name="Mikhailova N."/>
            <person name="Woyke T."/>
            <person name="Klenk H.P."/>
            <person name="Kyrpides N."/>
            <person name="Ivanova N."/>
        </authorList>
    </citation>
    <scope>NUCLEOTIDE SEQUENCE [LARGE SCALE GENOMIC DNA]</scope>
    <source>
        <strain evidence="10">DSM 12710 / JCM 10830 / BK20S6-10-b1 / P8</strain>
    </source>
</reference>
<dbReference type="InterPro" id="IPR022764">
    <property type="entry name" value="Peptidase_S54_rhomboid_dom"/>
</dbReference>
<evidence type="ECO:0000256" key="2">
    <source>
        <dbReference type="ARBA" id="ARBA00009045"/>
    </source>
</evidence>
<evidence type="ECO:0000313" key="10">
    <source>
        <dbReference type="Proteomes" id="UP000002573"/>
    </source>
</evidence>
<keyword evidence="6 7" id="KW-0472">Membrane</keyword>
<evidence type="ECO:0000256" key="5">
    <source>
        <dbReference type="ARBA" id="ARBA00022989"/>
    </source>
</evidence>
<evidence type="ECO:0000256" key="7">
    <source>
        <dbReference type="SAM" id="Phobius"/>
    </source>
</evidence>
<dbReference type="SUPFAM" id="SSF144091">
    <property type="entry name" value="Rhomboid-like"/>
    <property type="match status" value="1"/>
</dbReference>
<proteinExistence type="inferred from homology"/>
<dbReference type="GO" id="GO:0016020">
    <property type="term" value="C:membrane"/>
    <property type="evidence" value="ECO:0007669"/>
    <property type="project" value="UniProtKB-SubCell"/>
</dbReference>
<organism evidence="9 10">
    <name type="scientific">Staphylothermus hellenicus (strain DSM 12710 / JCM 10830 / BK20S6-10-b1 / P8)</name>
    <dbReference type="NCBI Taxonomy" id="591019"/>
    <lineage>
        <taxon>Archaea</taxon>
        <taxon>Thermoproteota</taxon>
        <taxon>Thermoprotei</taxon>
        <taxon>Desulfurococcales</taxon>
        <taxon>Desulfurococcaceae</taxon>
        <taxon>Staphylothermus</taxon>
    </lineage>
</organism>
<evidence type="ECO:0000256" key="1">
    <source>
        <dbReference type="ARBA" id="ARBA00004141"/>
    </source>
</evidence>
<sequence>MEGEYSLGIPVHQTAPRKSPVVTLSIILVNTVVFILMYIEPQLLVPGATNVYEVQRQLAMIPIAIVRGERLWTIFTAMFTHADIYHLLGNMIFLFFFGGPVESVMSRKRYLLFYFLGGIMADVFHILSITIIPSHYLITGKTIINPWVTPTLGASGAISAVMGAYLIYYPRSRITMVYPIWIIPLIFTLPAWVYILLWFSYQLIMGLITLLGFASSIAFWAHIGGFISGIAFAPFFMDPAIKEQIRMYKAMLKEFMEEETPYYEEEFY</sequence>
<dbReference type="InterPro" id="IPR035952">
    <property type="entry name" value="Rhomboid-like_sf"/>
</dbReference>
<feature type="transmembrane region" description="Helical" evidence="7">
    <location>
        <begin position="84"/>
        <end position="104"/>
    </location>
</feature>
<dbReference type="HOGENOM" id="CLU_055068_5_1_2"/>
<evidence type="ECO:0000256" key="6">
    <source>
        <dbReference type="ARBA" id="ARBA00023136"/>
    </source>
</evidence>